<dbReference type="GO" id="GO:0005737">
    <property type="term" value="C:cytoplasm"/>
    <property type="evidence" value="ECO:0007669"/>
    <property type="project" value="UniProtKB-SubCell"/>
</dbReference>
<dbReference type="HAMAP" id="MF_01885">
    <property type="entry name" value="tRNA_methyltr_TrmL"/>
    <property type="match status" value="1"/>
</dbReference>
<accession>A0A858RB40</accession>
<keyword evidence="3 6" id="KW-0808">Transferase</keyword>
<dbReference type="InterPro" id="IPR029026">
    <property type="entry name" value="tRNA_m1G_MTases_N"/>
</dbReference>
<evidence type="ECO:0000313" key="9">
    <source>
        <dbReference type="EMBL" id="QJE74196.1"/>
    </source>
</evidence>
<feature type="binding site" evidence="6 7">
    <location>
        <position position="136"/>
    </location>
    <ligand>
        <name>S-adenosyl-L-methionine</name>
        <dbReference type="ChEBI" id="CHEBI:59789"/>
    </ligand>
</feature>
<dbReference type="GO" id="GO:0003723">
    <property type="term" value="F:RNA binding"/>
    <property type="evidence" value="ECO:0007669"/>
    <property type="project" value="InterPro"/>
</dbReference>
<dbReference type="AlphaFoldDB" id="A0A858RB40"/>
<dbReference type="PANTHER" id="PTHR42971">
    <property type="entry name" value="TRNA (CYTIDINE(34)-2'-O)-METHYLTRANSFERASE"/>
    <property type="match status" value="1"/>
</dbReference>
<dbReference type="EC" id="2.1.1.207" evidence="6"/>
<comment type="function">
    <text evidence="6">Methylates the ribose at the nucleotide 34 wobble position in the two leucyl isoacceptors tRNA(Leu)(CmAA) and tRNA(Leu)(cmnm5UmAA). Catalyzes the methyl transfer from S-adenosyl-L-methionine to the 2'-OH of the wobble nucleotide.</text>
</comment>
<feature type="binding site" evidence="6 7">
    <location>
        <position position="94"/>
    </location>
    <ligand>
        <name>S-adenosyl-L-methionine</name>
        <dbReference type="ChEBI" id="CHEBI:59789"/>
    </ligand>
</feature>
<comment type="catalytic activity">
    <reaction evidence="6">
        <text>cytidine(34) in tRNA + S-adenosyl-L-methionine = 2'-O-methylcytidine(34) in tRNA + S-adenosyl-L-homocysteine + H(+)</text>
        <dbReference type="Rhea" id="RHEA:43084"/>
        <dbReference type="Rhea" id="RHEA-COMP:10331"/>
        <dbReference type="Rhea" id="RHEA-COMP:10332"/>
        <dbReference type="ChEBI" id="CHEBI:15378"/>
        <dbReference type="ChEBI" id="CHEBI:57856"/>
        <dbReference type="ChEBI" id="CHEBI:59789"/>
        <dbReference type="ChEBI" id="CHEBI:74495"/>
        <dbReference type="ChEBI" id="CHEBI:82748"/>
        <dbReference type="EC" id="2.1.1.207"/>
    </reaction>
</comment>
<reference evidence="9" key="1">
    <citation type="submission" date="2020-04" db="EMBL/GenBank/DDBJ databases">
        <title>A desert anoxygenic phototrophic bacterium fixes CO2 using RubisCO under aerobic conditions.</title>
        <authorList>
            <person name="Tang K."/>
        </authorList>
    </citation>
    <scope>NUCLEOTIDE SEQUENCE [LARGE SCALE GENOMIC DNA]</scope>
    <source>
        <strain evidence="9">MIMtkB3</strain>
    </source>
</reference>
<keyword evidence="1 6" id="KW-0963">Cytoplasm</keyword>
<sequence length="168" mass="18400">MRRLVPARPDCCVPRKAPVRLALYQPDIPQNTGTLIRLGACLGVPVDIIEPCGFILDDRRLRRSAMDYAELAEVTRHVNWPAFQATRPGRVVLVETEQGVPYTSFAFRADDTLLLGRETAGTPPDVMAACDARVYIPMRPGVRSLNQAVAASMVLGEALRQTGGFRPG</sequence>
<evidence type="ECO:0000256" key="3">
    <source>
        <dbReference type="ARBA" id="ARBA00022679"/>
    </source>
</evidence>
<keyword evidence="2 6" id="KW-0489">Methyltransferase</keyword>
<feature type="binding site" evidence="6 7">
    <location>
        <position position="116"/>
    </location>
    <ligand>
        <name>S-adenosyl-L-methionine</name>
        <dbReference type="ChEBI" id="CHEBI:59789"/>
    </ligand>
</feature>
<dbReference type="Proteomes" id="UP000501891">
    <property type="component" value="Chromosome"/>
</dbReference>
<organism evidence="9 10">
    <name type="scientific">Aerophototrophica crusticola</name>
    <dbReference type="NCBI Taxonomy" id="1709002"/>
    <lineage>
        <taxon>Bacteria</taxon>
        <taxon>Pseudomonadati</taxon>
        <taxon>Pseudomonadota</taxon>
        <taxon>Alphaproteobacteria</taxon>
        <taxon>Rhodospirillales</taxon>
        <taxon>Rhodospirillaceae</taxon>
        <taxon>Aerophototrophica</taxon>
    </lineage>
</organism>
<dbReference type="GO" id="GO:0002130">
    <property type="term" value="P:wobble position ribose methylation"/>
    <property type="evidence" value="ECO:0007669"/>
    <property type="project" value="TreeGrafter"/>
</dbReference>
<dbReference type="PIRSF" id="PIRSF029256">
    <property type="entry name" value="SpoU_TrmH_prd"/>
    <property type="match status" value="1"/>
</dbReference>
<comment type="catalytic activity">
    <reaction evidence="6">
        <text>5-carboxymethylaminomethyluridine(34) in tRNA(Leu) + S-adenosyl-L-methionine = 5-carboxymethylaminomethyl-2'-O-methyluridine(34) in tRNA(Leu) + S-adenosyl-L-homocysteine + H(+)</text>
        <dbReference type="Rhea" id="RHEA:43088"/>
        <dbReference type="Rhea" id="RHEA-COMP:10333"/>
        <dbReference type="Rhea" id="RHEA-COMP:10334"/>
        <dbReference type="ChEBI" id="CHEBI:15378"/>
        <dbReference type="ChEBI" id="CHEBI:57856"/>
        <dbReference type="ChEBI" id="CHEBI:59789"/>
        <dbReference type="ChEBI" id="CHEBI:74508"/>
        <dbReference type="ChEBI" id="CHEBI:74511"/>
        <dbReference type="EC" id="2.1.1.207"/>
    </reaction>
</comment>
<dbReference type="EMBL" id="CP051775">
    <property type="protein sequence ID" value="QJE74196.1"/>
    <property type="molecule type" value="Genomic_DNA"/>
</dbReference>
<evidence type="ECO:0000256" key="4">
    <source>
        <dbReference type="ARBA" id="ARBA00022691"/>
    </source>
</evidence>
<dbReference type="GO" id="GO:0008757">
    <property type="term" value="F:S-adenosylmethionine-dependent methyltransferase activity"/>
    <property type="evidence" value="ECO:0007669"/>
    <property type="project" value="UniProtKB-UniRule"/>
</dbReference>
<feature type="domain" description="tRNA/rRNA methyltransferase SpoU type" evidence="8">
    <location>
        <begin position="19"/>
        <end position="155"/>
    </location>
</feature>
<comment type="similarity">
    <text evidence="6">Belongs to the class IV-like SAM-binding methyltransferase superfamily. RNA methyltransferase TrmH family. TrmL subfamily.</text>
</comment>
<keyword evidence="5 6" id="KW-0819">tRNA processing</keyword>
<evidence type="ECO:0000256" key="1">
    <source>
        <dbReference type="ARBA" id="ARBA00022490"/>
    </source>
</evidence>
<name>A0A858RB40_9PROT</name>
<evidence type="ECO:0000256" key="6">
    <source>
        <dbReference type="HAMAP-Rule" id="MF_01885"/>
    </source>
</evidence>
<proteinExistence type="inferred from homology"/>
<comment type="subcellular location">
    <subcellularLocation>
        <location evidence="6">Cytoplasm</location>
    </subcellularLocation>
</comment>
<dbReference type="CDD" id="cd18094">
    <property type="entry name" value="SpoU-like_TrmL"/>
    <property type="match status" value="1"/>
</dbReference>
<dbReference type="PANTHER" id="PTHR42971:SF1">
    <property type="entry name" value="TRNA (CYTIDINE(34)-2'-O)-METHYLTRANSFERASE"/>
    <property type="match status" value="1"/>
</dbReference>
<dbReference type="GO" id="GO:0008175">
    <property type="term" value="F:tRNA methyltransferase activity"/>
    <property type="evidence" value="ECO:0007669"/>
    <property type="project" value="UniProtKB-UniRule"/>
</dbReference>
<dbReference type="InterPro" id="IPR001537">
    <property type="entry name" value="SpoU_MeTrfase"/>
</dbReference>
<evidence type="ECO:0000259" key="8">
    <source>
        <dbReference type="Pfam" id="PF00588"/>
    </source>
</evidence>
<dbReference type="Pfam" id="PF00588">
    <property type="entry name" value="SpoU_methylase"/>
    <property type="match status" value="1"/>
</dbReference>
<evidence type="ECO:0000256" key="7">
    <source>
        <dbReference type="PIRSR" id="PIRSR029256-1"/>
    </source>
</evidence>
<evidence type="ECO:0000256" key="2">
    <source>
        <dbReference type="ARBA" id="ARBA00022603"/>
    </source>
</evidence>
<dbReference type="Gene3D" id="3.40.1280.10">
    <property type="match status" value="1"/>
</dbReference>
<feature type="binding site" evidence="6 7">
    <location>
        <position position="144"/>
    </location>
    <ligand>
        <name>S-adenosyl-L-methionine</name>
        <dbReference type="ChEBI" id="CHEBI:59789"/>
    </ligand>
</feature>
<protein>
    <recommendedName>
        <fullName evidence="6">tRNA (cytidine(34)-2'-O)-methyltransferase</fullName>
        <ecNumber evidence="6">2.1.1.207</ecNumber>
    </recommendedName>
    <alternativeName>
        <fullName evidence="6">tRNA (cytidine/uridine-2'-O-)-methyltransferase TrmL</fullName>
    </alternativeName>
</protein>
<evidence type="ECO:0000256" key="5">
    <source>
        <dbReference type="ARBA" id="ARBA00022694"/>
    </source>
</evidence>
<keyword evidence="4 6" id="KW-0949">S-adenosyl-L-methionine</keyword>
<dbReference type="SUPFAM" id="SSF75217">
    <property type="entry name" value="alpha/beta knot"/>
    <property type="match status" value="1"/>
</dbReference>
<evidence type="ECO:0000313" key="10">
    <source>
        <dbReference type="Proteomes" id="UP000501891"/>
    </source>
</evidence>
<dbReference type="InterPro" id="IPR029028">
    <property type="entry name" value="Alpha/beta_knot_MTases"/>
</dbReference>
<comment type="subunit">
    <text evidence="6">Homodimer.</text>
</comment>
<dbReference type="KEGG" id="acru:HHL28_14885"/>
<keyword evidence="10" id="KW-1185">Reference proteome</keyword>
<dbReference type="InterPro" id="IPR016914">
    <property type="entry name" value="TrmL"/>
</dbReference>
<gene>
    <name evidence="6" type="primary">trmL</name>
    <name evidence="9" type="ORF">HHL28_14885</name>
</gene>